<evidence type="ECO:0000256" key="1">
    <source>
        <dbReference type="ARBA" id="ARBA00008950"/>
    </source>
</evidence>
<evidence type="ECO:0000259" key="3">
    <source>
        <dbReference type="Pfam" id="PF12850"/>
    </source>
</evidence>
<protein>
    <recommendedName>
        <fullName evidence="2">Phosphoesterase</fullName>
        <ecNumber evidence="2">3.1.4.-</ecNumber>
    </recommendedName>
</protein>
<evidence type="ECO:0000256" key="2">
    <source>
        <dbReference type="RuleBase" id="RU362039"/>
    </source>
</evidence>
<sequence>MKLFFMSDIHGSLKYAKLGVEAFIKEQADYMIILGDVLYHGPRNPLPEEYNPKEVVNLLNKYAEKIIAVRGNCDAEVDQMLLTYPCMMDYNVILIDNRRIFVTHGHIYNENNLPNMSKGDIIIYGHTHIPVAKSEKDIFIFNPGSIAYPKENNPHSYGVIHEGKFLIKKLDGEVIKEIDILEK</sequence>
<dbReference type="Proteomes" id="UP000627166">
    <property type="component" value="Unassembled WGS sequence"/>
</dbReference>
<dbReference type="InterPro" id="IPR024654">
    <property type="entry name" value="Calcineurin-like_PHP_lpxH"/>
</dbReference>
<dbReference type="NCBIfam" id="NF006988">
    <property type="entry name" value="PRK09453.1"/>
    <property type="match status" value="1"/>
</dbReference>
<dbReference type="Pfam" id="PF12850">
    <property type="entry name" value="Metallophos_2"/>
    <property type="match status" value="1"/>
</dbReference>
<keyword evidence="4" id="KW-0378">Hydrolase</keyword>
<feature type="domain" description="Calcineurin-like phosphoesterase" evidence="3">
    <location>
        <begin position="1"/>
        <end position="161"/>
    </location>
</feature>
<dbReference type="CDD" id="cd00841">
    <property type="entry name" value="MPP_YfcE"/>
    <property type="match status" value="1"/>
</dbReference>
<dbReference type="InterPro" id="IPR000979">
    <property type="entry name" value="Phosphodiesterase_MJ0936/Vps29"/>
</dbReference>
<dbReference type="NCBIfam" id="TIGR00040">
    <property type="entry name" value="yfcE"/>
    <property type="match status" value="1"/>
</dbReference>
<dbReference type="InterPro" id="IPR029052">
    <property type="entry name" value="Metallo-depent_PP-like"/>
</dbReference>
<evidence type="ECO:0000313" key="4">
    <source>
        <dbReference type="EMBL" id="MBD8047344.1"/>
    </source>
</evidence>
<name>A0ABR8YT19_9CLOT</name>
<dbReference type="EC" id="3.1.4.-" evidence="2"/>
<keyword evidence="2" id="KW-0479">Metal-binding</keyword>
<reference evidence="4 5" key="1">
    <citation type="submission" date="2020-08" db="EMBL/GenBank/DDBJ databases">
        <title>A Genomic Blueprint of the Chicken Gut Microbiome.</title>
        <authorList>
            <person name="Gilroy R."/>
            <person name="Ravi A."/>
            <person name="Getino M."/>
            <person name="Pursley I."/>
            <person name="Horton D.L."/>
            <person name="Alikhan N.-F."/>
            <person name="Baker D."/>
            <person name="Gharbi K."/>
            <person name="Hall N."/>
            <person name="Watson M."/>
            <person name="Adriaenssens E.M."/>
            <person name="Foster-Nyarko E."/>
            <person name="Jarju S."/>
            <person name="Secka A."/>
            <person name="Antonio M."/>
            <person name="Oren A."/>
            <person name="Chaudhuri R."/>
            <person name="La Ragione R.M."/>
            <person name="Hildebrand F."/>
            <person name="Pallen M.J."/>
        </authorList>
    </citation>
    <scope>NUCLEOTIDE SEQUENCE [LARGE SCALE GENOMIC DNA]</scope>
    <source>
        <strain evidence="4 5">N37</strain>
    </source>
</reference>
<comment type="caution">
    <text evidence="4">The sequence shown here is derived from an EMBL/GenBank/DDBJ whole genome shotgun (WGS) entry which is preliminary data.</text>
</comment>
<dbReference type="PANTHER" id="PTHR11124">
    <property type="entry name" value="VACUOLAR SORTING PROTEIN VPS29"/>
    <property type="match status" value="1"/>
</dbReference>
<comment type="cofactor">
    <cofactor evidence="2">
        <name>a divalent metal cation</name>
        <dbReference type="ChEBI" id="CHEBI:60240"/>
    </cofactor>
</comment>
<comment type="similarity">
    <text evidence="1 2">Belongs to the metallophosphoesterase superfamily. YfcE family.</text>
</comment>
<dbReference type="RefSeq" id="WP_191740312.1">
    <property type="nucleotide sequence ID" value="NZ_JACSQB010000074.1"/>
</dbReference>
<dbReference type="EMBL" id="JACSQB010000074">
    <property type="protein sequence ID" value="MBD8047344.1"/>
    <property type="molecule type" value="Genomic_DNA"/>
</dbReference>
<evidence type="ECO:0000313" key="5">
    <source>
        <dbReference type="Proteomes" id="UP000627166"/>
    </source>
</evidence>
<dbReference type="Gene3D" id="3.60.21.10">
    <property type="match status" value="1"/>
</dbReference>
<dbReference type="InterPro" id="IPR041802">
    <property type="entry name" value="MPP_YfcE"/>
</dbReference>
<keyword evidence="5" id="KW-1185">Reference proteome</keyword>
<dbReference type="GO" id="GO:0016787">
    <property type="term" value="F:hydrolase activity"/>
    <property type="evidence" value="ECO:0007669"/>
    <property type="project" value="UniProtKB-KW"/>
</dbReference>
<organism evidence="4 5">
    <name type="scientific">Clostridium faecium</name>
    <dbReference type="NCBI Taxonomy" id="2762223"/>
    <lineage>
        <taxon>Bacteria</taxon>
        <taxon>Bacillati</taxon>
        <taxon>Bacillota</taxon>
        <taxon>Clostridia</taxon>
        <taxon>Eubacteriales</taxon>
        <taxon>Clostridiaceae</taxon>
        <taxon>Clostridium</taxon>
    </lineage>
</organism>
<dbReference type="SUPFAM" id="SSF56300">
    <property type="entry name" value="Metallo-dependent phosphatases"/>
    <property type="match status" value="1"/>
</dbReference>
<proteinExistence type="inferred from homology"/>
<accession>A0ABR8YT19</accession>
<gene>
    <name evidence="4" type="primary">yfcE</name>
    <name evidence="4" type="ORF">H9637_09900</name>
</gene>